<sequence length="146" mass="16558">MQSLGERIKYLRELNNLNQDELAKAFNGNKSTVSRIEKNQTNPTSIILLAIANFFNVSTDWLLTGEEKVHTKQSNSIDLPPHFIKLLGDVSDDEVELILNYRKLPDIKKGKLLGKLEVETSVADTQFKKQKLFLSKDEEVATKELA</sequence>
<protein>
    <submittedName>
        <fullName evidence="1">Helix-turn-helix domain-containing protein</fullName>
    </submittedName>
</protein>
<proteinExistence type="predicted"/>
<keyword evidence="2" id="KW-1185">Reference proteome</keyword>
<gene>
    <name evidence="1" type="ORF">AN2V17_03960</name>
</gene>
<evidence type="ECO:0000313" key="1">
    <source>
        <dbReference type="EMBL" id="GMQ61168.1"/>
    </source>
</evidence>
<organism evidence="1 2">
    <name type="scientific">Vallitalea maricola</name>
    <dbReference type="NCBI Taxonomy" id="3074433"/>
    <lineage>
        <taxon>Bacteria</taxon>
        <taxon>Bacillati</taxon>
        <taxon>Bacillota</taxon>
        <taxon>Clostridia</taxon>
        <taxon>Lachnospirales</taxon>
        <taxon>Vallitaleaceae</taxon>
        <taxon>Vallitalea</taxon>
    </lineage>
</organism>
<comment type="caution">
    <text evidence="1">The sequence shown here is derived from an EMBL/GenBank/DDBJ whole genome shotgun (WGS) entry which is preliminary data.</text>
</comment>
<dbReference type="Proteomes" id="UP001374599">
    <property type="component" value="Unassembled WGS sequence"/>
</dbReference>
<accession>A0ACB5UGZ8</accession>
<evidence type="ECO:0000313" key="2">
    <source>
        <dbReference type="Proteomes" id="UP001374599"/>
    </source>
</evidence>
<dbReference type="EMBL" id="BTPU01000005">
    <property type="protein sequence ID" value="GMQ61168.1"/>
    <property type="molecule type" value="Genomic_DNA"/>
</dbReference>
<name>A0ACB5UGZ8_9FIRM</name>
<reference evidence="1" key="1">
    <citation type="submission" date="2023-09" db="EMBL/GenBank/DDBJ databases">
        <title>Vallitalea sediminicola and Vallitalea maricola sp. nov., anaerobic bacteria isolated from marine sediment.</title>
        <authorList>
            <person name="Hirano S."/>
            <person name="Maeda A."/>
            <person name="Terahara T."/>
            <person name="Mori K."/>
            <person name="Hamada M."/>
            <person name="Matsumoto R."/>
            <person name="Kobayashi T."/>
        </authorList>
    </citation>
    <scope>NUCLEOTIDE SEQUENCE</scope>
    <source>
        <strain evidence="1">AN17-2</strain>
    </source>
</reference>